<dbReference type="AlphaFoldDB" id="A0AAX6ENV7"/>
<dbReference type="EMBL" id="JANAVB010035418">
    <property type="protein sequence ID" value="KAJ6805495.1"/>
    <property type="molecule type" value="Genomic_DNA"/>
</dbReference>
<evidence type="ECO:0000313" key="2">
    <source>
        <dbReference type="Proteomes" id="UP001140949"/>
    </source>
</evidence>
<sequence length="175" mass="19253">MGGLTGSFRTAYSGWKQRRRVGLRWFQRRCSPWGGSGSWHGLVLARRLRNIRRRGRAGRSLPWLSRRGGSRGLSVEEAHALSRRGRSHEVVRIGYSGSSLRSTVHQIWAAQHEGDELAVSDVDGGAVRMLTTYTVGLARGRTVLGRRGACGRGGARPDECSPVYWRGGAVTGGRR</sequence>
<dbReference type="Proteomes" id="UP001140949">
    <property type="component" value="Unassembled WGS sequence"/>
</dbReference>
<reference evidence="1" key="1">
    <citation type="journal article" date="2023" name="GigaByte">
        <title>Genome assembly of the bearded iris, Iris pallida Lam.</title>
        <authorList>
            <person name="Bruccoleri R.E."/>
            <person name="Oakeley E.J."/>
            <person name="Faust A.M.E."/>
            <person name="Altorfer M."/>
            <person name="Dessus-Babus S."/>
            <person name="Burckhardt D."/>
            <person name="Oertli M."/>
            <person name="Naumann U."/>
            <person name="Petersen F."/>
            <person name="Wong J."/>
        </authorList>
    </citation>
    <scope>NUCLEOTIDE SEQUENCE</scope>
    <source>
        <strain evidence="1">GSM-AAB239-AS_SAM_17_03QT</strain>
    </source>
</reference>
<accession>A0AAX6ENV7</accession>
<keyword evidence="2" id="KW-1185">Reference proteome</keyword>
<protein>
    <submittedName>
        <fullName evidence="1">Proline-rich receptor-like protein kinase PERK2</fullName>
    </submittedName>
</protein>
<name>A0AAX6ENV7_IRIPA</name>
<proteinExistence type="predicted"/>
<organism evidence="1 2">
    <name type="scientific">Iris pallida</name>
    <name type="common">Sweet iris</name>
    <dbReference type="NCBI Taxonomy" id="29817"/>
    <lineage>
        <taxon>Eukaryota</taxon>
        <taxon>Viridiplantae</taxon>
        <taxon>Streptophyta</taxon>
        <taxon>Embryophyta</taxon>
        <taxon>Tracheophyta</taxon>
        <taxon>Spermatophyta</taxon>
        <taxon>Magnoliopsida</taxon>
        <taxon>Liliopsida</taxon>
        <taxon>Asparagales</taxon>
        <taxon>Iridaceae</taxon>
        <taxon>Iridoideae</taxon>
        <taxon>Irideae</taxon>
        <taxon>Iris</taxon>
    </lineage>
</organism>
<reference evidence="1" key="2">
    <citation type="submission" date="2023-04" db="EMBL/GenBank/DDBJ databases">
        <authorList>
            <person name="Bruccoleri R.E."/>
            <person name="Oakeley E.J."/>
            <person name="Faust A.-M."/>
            <person name="Dessus-Babus S."/>
            <person name="Altorfer M."/>
            <person name="Burckhardt D."/>
            <person name="Oertli M."/>
            <person name="Naumann U."/>
            <person name="Petersen F."/>
            <person name="Wong J."/>
        </authorList>
    </citation>
    <scope>NUCLEOTIDE SEQUENCE</scope>
    <source>
        <strain evidence="1">GSM-AAB239-AS_SAM_17_03QT</strain>
        <tissue evidence="1">Leaf</tissue>
    </source>
</reference>
<evidence type="ECO:0000313" key="1">
    <source>
        <dbReference type="EMBL" id="KAJ6805495.1"/>
    </source>
</evidence>
<comment type="caution">
    <text evidence="1">The sequence shown here is derived from an EMBL/GenBank/DDBJ whole genome shotgun (WGS) entry which is preliminary data.</text>
</comment>
<gene>
    <name evidence="1" type="ORF">M6B38_180770</name>
</gene>
<keyword evidence="1" id="KW-0675">Receptor</keyword>
<dbReference type="GO" id="GO:0016301">
    <property type="term" value="F:kinase activity"/>
    <property type="evidence" value="ECO:0007669"/>
    <property type="project" value="UniProtKB-KW"/>
</dbReference>
<keyword evidence="1" id="KW-0418">Kinase</keyword>
<keyword evidence="1" id="KW-0808">Transferase</keyword>